<protein>
    <recommendedName>
        <fullName evidence="2">NTF2-like domain-containing protein</fullName>
    </recommendedName>
</protein>
<evidence type="ECO:0000313" key="3">
    <source>
        <dbReference type="EMBL" id="KAF1759972.1"/>
    </source>
</evidence>
<evidence type="ECO:0000313" key="4">
    <source>
        <dbReference type="Proteomes" id="UP000483820"/>
    </source>
</evidence>
<dbReference type="Pfam" id="PF26530">
    <property type="entry name" value="NTF2_3"/>
    <property type="match status" value="1"/>
</dbReference>
<accession>A0A6A5H0F0</accession>
<dbReference type="KEGG" id="crq:GCK72_008217"/>
<feature type="signal peptide" evidence="1">
    <location>
        <begin position="1"/>
        <end position="16"/>
    </location>
</feature>
<reference evidence="3 4" key="1">
    <citation type="submission" date="2019-12" db="EMBL/GenBank/DDBJ databases">
        <title>Chromosome-level assembly of the Caenorhabditis remanei genome.</title>
        <authorList>
            <person name="Teterina A.A."/>
            <person name="Willis J.H."/>
            <person name="Phillips P.C."/>
        </authorList>
    </citation>
    <scope>NUCLEOTIDE SEQUENCE [LARGE SCALE GENOMIC DNA]</scope>
    <source>
        <strain evidence="3 4">PX506</strain>
        <tissue evidence="3">Whole organism</tissue>
    </source>
</reference>
<dbReference type="GeneID" id="9814261"/>
<dbReference type="InterPro" id="IPR058721">
    <property type="entry name" value="NTF2_3"/>
</dbReference>
<organism evidence="3 4">
    <name type="scientific">Caenorhabditis remanei</name>
    <name type="common">Caenorhabditis vulgaris</name>
    <dbReference type="NCBI Taxonomy" id="31234"/>
    <lineage>
        <taxon>Eukaryota</taxon>
        <taxon>Metazoa</taxon>
        <taxon>Ecdysozoa</taxon>
        <taxon>Nematoda</taxon>
        <taxon>Chromadorea</taxon>
        <taxon>Rhabditida</taxon>
        <taxon>Rhabditina</taxon>
        <taxon>Rhabditomorpha</taxon>
        <taxon>Rhabditoidea</taxon>
        <taxon>Rhabditidae</taxon>
        <taxon>Peloderinae</taxon>
        <taxon>Caenorhabditis</taxon>
    </lineage>
</organism>
<dbReference type="RefSeq" id="XP_003102166.2">
    <property type="nucleotide sequence ID" value="XM_003102118.2"/>
</dbReference>
<dbReference type="CTD" id="9814261"/>
<gene>
    <name evidence="3" type="ORF">GCK72_008217</name>
</gene>
<feature type="domain" description="NTF2-like" evidence="2">
    <location>
        <begin position="35"/>
        <end position="155"/>
    </location>
</feature>
<name>A0A6A5H0F0_CAERE</name>
<comment type="caution">
    <text evidence="3">The sequence shown here is derived from an EMBL/GenBank/DDBJ whole genome shotgun (WGS) entry which is preliminary data.</text>
</comment>
<keyword evidence="1" id="KW-0732">Signal</keyword>
<sequence length="288" mass="32974">MQPVVLLLLLVLYGSAFEMHETPRLVGNLDYDGSEKQVEKWLDSFHKAARSGDRNQIASHFADEVHMMTCDGGPSRFERTRFNRTTIIDYLVAHGSNVVVKLLESTRSDRRPIHKQVNIWTELVVTGIGKPFSPMVNFFVVNETLLFFGGEMSYCGYGRPSESTGDGSMSVAYDFLESFARAMRNRTDTSAIAEHFSNDWTIKDYNRRGECTKVWRDETVHYLSTFKPYHSITFLINLENSYYVDDSQDVIKLETSLYNLKPFSDGKVNSTIMMIDGKFKWVDSEPSC</sequence>
<feature type="chain" id="PRO_5025564657" description="NTF2-like domain-containing protein" evidence="1">
    <location>
        <begin position="17"/>
        <end position="288"/>
    </location>
</feature>
<proteinExistence type="predicted"/>
<dbReference type="AlphaFoldDB" id="A0A6A5H0F0"/>
<evidence type="ECO:0000256" key="1">
    <source>
        <dbReference type="SAM" id="SignalP"/>
    </source>
</evidence>
<evidence type="ECO:0000259" key="2">
    <source>
        <dbReference type="Pfam" id="PF26530"/>
    </source>
</evidence>
<dbReference type="Proteomes" id="UP000483820">
    <property type="component" value="Chromosome III"/>
</dbReference>
<dbReference type="EMBL" id="WUAV01000003">
    <property type="protein sequence ID" value="KAF1759972.1"/>
    <property type="molecule type" value="Genomic_DNA"/>
</dbReference>